<dbReference type="InterPro" id="IPR032675">
    <property type="entry name" value="LRR_dom_sf"/>
</dbReference>
<evidence type="ECO:0000313" key="1">
    <source>
        <dbReference type="EMBL" id="KAJ7735504.1"/>
    </source>
</evidence>
<comment type="caution">
    <text evidence="1">The sequence shown here is derived from an EMBL/GenBank/DDBJ whole genome shotgun (WGS) entry which is preliminary data.</text>
</comment>
<dbReference type="Gene3D" id="3.80.10.10">
    <property type="entry name" value="Ribonuclease Inhibitor"/>
    <property type="match status" value="1"/>
</dbReference>
<name>A0AAD7I721_9AGAR</name>
<accession>A0AAD7I721</accession>
<dbReference type="EMBL" id="JARKIB010000126">
    <property type="protein sequence ID" value="KAJ7735504.1"/>
    <property type="molecule type" value="Genomic_DNA"/>
</dbReference>
<evidence type="ECO:0000313" key="2">
    <source>
        <dbReference type="Proteomes" id="UP001215598"/>
    </source>
</evidence>
<dbReference type="AlphaFoldDB" id="A0AAD7I721"/>
<proteinExistence type="predicted"/>
<gene>
    <name evidence="1" type="ORF">B0H16DRAFT_1695644</name>
</gene>
<dbReference type="Proteomes" id="UP001215598">
    <property type="component" value="Unassembled WGS sequence"/>
</dbReference>
<organism evidence="1 2">
    <name type="scientific">Mycena metata</name>
    <dbReference type="NCBI Taxonomy" id="1033252"/>
    <lineage>
        <taxon>Eukaryota</taxon>
        <taxon>Fungi</taxon>
        <taxon>Dikarya</taxon>
        <taxon>Basidiomycota</taxon>
        <taxon>Agaricomycotina</taxon>
        <taxon>Agaricomycetes</taxon>
        <taxon>Agaricomycetidae</taxon>
        <taxon>Agaricales</taxon>
        <taxon>Marasmiineae</taxon>
        <taxon>Mycenaceae</taxon>
        <taxon>Mycena</taxon>
    </lineage>
</organism>
<keyword evidence="2" id="KW-1185">Reference proteome</keyword>
<sequence>MEILATRAEHLVHLRFQHTGGFPSFDLFNGRLPRLERLDLAPGWRPSVALDAPRLHSLELNRSNDLLDLKSALPVARIRTLRFSGSTSGHHLASFERLTSMLSIQTNDPPTLHPVPPPALRSLETWHVELPSFRKLVPHTVTVNFFGRFRTPALNALHIRRLTSAEGLGTDLLRRSECELLTLVLEDPRISSTDILTIFPATPSLHTLAIISGEKDVLQDDFFTALTLQSDPLTHLLPQLQNFRVDGTFEFTTDTLLAMLESRSSPESAQTARLCNIELRLRDRVLPTGELQALIELSGTVSVQYLAGNSVNLAVRVTFG</sequence>
<reference evidence="1" key="1">
    <citation type="submission" date="2023-03" db="EMBL/GenBank/DDBJ databases">
        <title>Massive genome expansion in bonnet fungi (Mycena s.s.) driven by repeated elements and novel gene families across ecological guilds.</title>
        <authorList>
            <consortium name="Lawrence Berkeley National Laboratory"/>
            <person name="Harder C.B."/>
            <person name="Miyauchi S."/>
            <person name="Viragh M."/>
            <person name="Kuo A."/>
            <person name="Thoen E."/>
            <person name="Andreopoulos B."/>
            <person name="Lu D."/>
            <person name="Skrede I."/>
            <person name="Drula E."/>
            <person name="Henrissat B."/>
            <person name="Morin E."/>
            <person name="Kohler A."/>
            <person name="Barry K."/>
            <person name="LaButti K."/>
            <person name="Morin E."/>
            <person name="Salamov A."/>
            <person name="Lipzen A."/>
            <person name="Mereny Z."/>
            <person name="Hegedus B."/>
            <person name="Baldrian P."/>
            <person name="Stursova M."/>
            <person name="Weitz H."/>
            <person name="Taylor A."/>
            <person name="Grigoriev I.V."/>
            <person name="Nagy L.G."/>
            <person name="Martin F."/>
            <person name="Kauserud H."/>
        </authorList>
    </citation>
    <scope>NUCLEOTIDE SEQUENCE</scope>
    <source>
        <strain evidence="1">CBHHK182m</strain>
    </source>
</reference>
<protein>
    <submittedName>
        <fullName evidence="1">Uncharacterized protein</fullName>
    </submittedName>
</protein>